<feature type="domain" description="Glycosyltransferase 2-like" evidence="1">
    <location>
        <begin position="8"/>
        <end position="116"/>
    </location>
</feature>
<dbReference type="Proteomes" id="UP001215078">
    <property type="component" value="Unassembled WGS sequence"/>
</dbReference>
<comment type="caution">
    <text evidence="2">The sequence shown here is derived from an EMBL/GenBank/DDBJ whole genome shotgun (WGS) entry which is preliminary data.</text>
</comment>
<evidence type="ECO:0000313" key="2">
    <source>
        <dbReference type="EMBL" id="MDC7956748.1"/>
    </source>
</evidence>
<sequence length="271" mass="31379">MSINPFITIVTVCYNSEKTIERTIKSVLSQQFTDYEYLIVDGVSKDTTLSIIQKYEPLFNGHMKWRSEPDKGIYDAFNKGCKWASGKYVWIVNSDDYMEPDALTKIWEVDQQQNTQQAKNTILIGRMNYISVDGTLLFVSKTISSEDLARAYRHDSMGLTHPATIVPKSIYEKVGYYDDRFQISADIDWFNRAYKAGIDFYGFSAVVTNMTDGGVSGTLSLKKESKDRLLSFKKKYNNTLVVYLHLYRWYLIAFKNQIHRTLRKYKISNKG</sequence>
<protein>
    <submittedName>
        <fullName evidence="2">Glycosyltransferase family 2 protein</fullName>
    </submittedName>
</protein>
<dbReference type="EMBL" id="JAQQPO010000001">
    <property type="protein sequence ID" value="MDC7956748.1"/>
    <property type="molecule type" value="Genomic_DNA"/>
</dbReference>
<dbReference type="PANTHER" id="PTHR22916:SF67">
    <property type="entry name" value="COLANIC ACID BIOSYNTHESIS GLYCOSYL TRANSFERASE WCAE-RELATED"/>
    <property type="match status" value="1"/>
</dbReference>
<organism evidence="2 3">
    <name type="scientific">Bacteroides ovatus</name>
    <dbReference type="NCBI Taxonomy" id="28116"/>
    <lineage>
        <taxon>Bacteria</taxon>
        <taxon>Pseudomonadati</taxon>
        <taxon>Bacteroidota</taxon>
        <taxon>Bacteroidia</taxon>
        <taxon>Bacteroidales</taxon>
        <taxon>Bacteroidaceae</taxon>
        <taxon>Bacteroides</taxon>
    </lineage>
</organism>
<accession>A0AAW6I9B2</accession>
<gene>
    <name evidence="2" type="ORF">PQ628_00820</name>
</gene>
<evidence type="ECO:0000259" key="1">
    <source>
        <dbReference type="Pfam" id="PF00535"/>
    </source>
</evidence>
<proteinExistence type="predicted"/>
<evidence type="ECO:0000313" key="3">
    <source>
        <dbReference type="Proteomes" id="UP001215078"/>
    </source>
</evidence>
<reference evidence="2" key="1">
    <citation type="submission" date="2022-10" db="EMBL/GenBank/DDBJ databases">
        <title>Human gut microbiome strain richness.</title>
        <authorList>
            <person name="Chen-Liaw A."/>
        </authorList>
    </citation>
    <scope>NUCLEOTIDE SEQUENCE</scope>
    <source>
        <strain evidence="2">RTP21484st1_H8_RTP21484_190118</strain>
    </source>
</reference>
<dbReference type="AlphaFoldDB" id="A0AAW6I9B2"/>
<dbReference type="GO" id="GO:0016758">
    <property type="term" value="F:hexosyltransferase activity"/>
    <property type="evidence" value="ECO:0007669"/>
    <property type="project" value="UniProtKB-ARBA"/>
</dbReference>
<name>A0AAW6I9B2_BACOV</name>
<dbReference type="RefSeq" id="WP_117937200.1">
    <property type="nucleotide sequence ID" value="NZ_CAKJZI010000002.1"/>
</dbReference>
<dbReference type="Gene3D" id="3.90.550.10">
    <property type="entry name" value="Spore Coat Polysaccharide Biosynthesis Protein SpsA, Chain A"/>
    <property type="match status" value="1"/>
</dbReference>
<dbReference type="SUPFAM" id="SSF53448">
    <property type="entry name" value="Nucleotide-diphospho-sugar transferases"/>
    <property type="match status" value="1"/>
</dbReference>
<dbReference type="CDD" id="cd06433">
    <property type="entry name" value="GT_2_WfgS_like"/>
    <property type="match status" value="1"/>
</dbReference>
<dbReference type="PANTHER" id="PTHR22916">
    <property type="entry name" value="GLYCOSYLTRANSFERASE"/>
    <property type="match status" value="1"/>
</dbReference>
<dbReference type="InterPro" id="IPR001173">
    <property type="entry name" value="Glyco_trans_2-like"/>
</dbReference>
<dbReference type="InterPro" id="IPR029044">
    <property type="entry name" value="Nucleotide-diphossugar_trans"/>
</dbReference>
<dbReference type="Pfam" id="PF00535">
    <property type="entry name" value="Glycos_transf_2"/>
    <property type="match status" value="1"/>
</dbReference>